<dbReference type="EMBL" id="CP060774">
    <property type="protein sequence ID" value="QQK41467.1"/>
    <property type="molecule type" value="Genomic_DNA"/>
</dbReference>
<evidence type="ECO:0000313" key="1">
    <source>
        <dbReference type="EMBL" id="QQK41467.1"/>
    </source>
</evidence>
<accession>A0A7T7BIX2</accession>
<evidence type="ECO:0000313" key="2">
    <source>
        <dbReference type="Proteomes" id="UP000595662"/>
    </source>
</evidence>
<dbReference type="RefSeq" id="XP_065956111.1">
    <property type="nucleotide sequence ID" value="XM_066100711.1"/>
</dbReference>
<dbReference type="Proteomes" id="UP000595662">
    <property type="component" value="Chromosome 1"/>
</dbReference>
<name>A0A7T7BIX2_PENDI</name>
<organism evidence="1 2">
    <name type="scientific">Penicillium digitatum</name>
    <name type="common">Green mold</name>
    <dbReference type="NCBI Taxonomy" id="36651"/>
    <lineage>
        <taxon>Eukaryota</taxon>
        <taxon>Fungi</taxon>
        <taxon>Dikarya</taxon>
        <taxon>Ascomycota</taxon>
        <taxon>Pezizomycotina</taxon>
        <taxon>Eurotiomycetes</taxon>
        <taxon>Eurotiomycetidae</taxon>
        <taxon>Eurotiales</taxon>
        <taxon>Aspergillaceae</taxon>
        <taxon>Penicillium</taxon>
    </lineage>
</organism>
<dbReference type="GeneID" id="90952584"/>
<dbReference type="AlphaFoldDB" id="A0A7T7BIX2"/>
<sequence length="68" mass="7468">MMYGVTKLESTYNCSAQVFPPLSERNPNSPLVGGAVPKSFFSFSLLENSPDFNTVPELICAAHMRSQN</sequence>
<proteinExistence type="predicted"/>
<protein>
    <submittedName>
        <fullName evidence="1">Uncharacterized protein</fullName>
    </submittedName>
</protein>
<gene>
    <name evidence="1" type="ORF">Pdw03_4321</name>
</gene>
<reference evidence="1 2" key="1">
    <citation type="submission" date="2020-08" db="EMBL/GenBank/DDBJ databases">
        <title>The completed genome sequence of the pathogenic ascomycete fungus Penicillium digitatum.</title>
        <authorList>
            <person name="Wang M."/>
        </authorList>
    </citation>
    <scope>NUCLEOTIDE SEQUENCE [LARGE SCALE GENOMIC DNA]</scope>
    <source>
        <strain evidence="1 2">PdW03</strain>
    </source>
</reference>